<evidence type="ECO:0000313" key="14">
    <source>
        <dbReference type="EMBL" id="OLU46414.1"/>
    </source>
</evidence>
<evidence type="ECO:0000313" key="15">
    <source>
        <dbReference type="Proteomes" id="UP000186705"/>
    </source>
</evidence>
<dbReference type="GO" id="GO:0004370">
    <property type="term" value="F:glycerol kinase activity"/>
    <property type="evidence" value="ECO:0007669"/>
    <property type="project" value="UniProtKB-UniRule"/>
</dbReference>
<feature type="binding site" evidence="11">
    <location>
        <position position="310"/>
    </location>
    <ligand>
        <name>ADP</name>
        <dbReference type="ChEBI" id="CHEBI:456216"/>
    </ligand>
</feature>
<dbReference type="GO" id="GO:0006072">
    <property type="term" value="P:glycerol-3-phosphate metabolic process"/>
    <property type="evidence" value="ECO:0007669"/>
    <property type="project" value="InterPro"/>
</dbReference>
<feature type="binding site" evidence="11">
    <location>
        <position position="411"/>
    </location>
    <ligand>
        <name>ADP</name>
        <dbReference type="ChEBI" id="CHEBI:456216"/>
    </ligand>
</feature>
<dbReference type="FunFam" id="3.30.420.40:FF:000008">
    <property type="entry name" value="Glycerol kinase"/>
    <property type="match status" value="1"/>
</dbReference>
<dbReference type="STRING" id="1862672.BO225_06505"/>
<feature type="binding site" evidence="11">
    <location>
        <position position="245"/>
    </location>
    <ligand>
        <name>sn-glycerol 3-phosphate</name>
        <dbReference type="ChEBI" id="CHEBI:57597"/>
    </ligand>
</feature>
<keyword evidence="7 11" id="KW-0067">ATP-binding</keyword>
<feature type="binding site" evidence="11">
    <location>
        <position position="84"/>
    </location>
    <ligand>
        <name>glycerol</name>
        <dbReference type="ChEBI" id="CHEBI:17754"/>
    </ligand>
</feature>
<dbReference type="UniPathway" id="UPA00618">
    <property type="reaction ID" value="UER00672"/>
</dbReference>
<evidence type="ECO:0000256" key="9">
    <source>
        <dbReference type="ARBA" id="ARBA00054633"/>
    </source>
</evidence>
<dbReference type="Proteomes" id="UP000186705">
    <property type="component" value="Unassembled WGS sequence"/>
</dbReference>
<feature type="binding site" evidence="11">
    <location>
        <position position="246"/>
    </location>
    <ligand>
        <name>glycerol</name>
        <dbReference type="ChEBI" id="CHEBI:17754"/>
    </ligand>
</feature>
<feature type="domain" description="Carbohydrate kinase FGGY C-terminal" evidence="13">
    <location>
        <begin position="262"/>
        <end position="450"/>
    </location>
</feature>
<dbReference type="EMBL" id="MPKA01000065">
    <property type="protein sequence ID" value="OLU46414.1"/>
    <property type="molecule type" value="Genomic_DNA"/>
</dbReference>
<protein>
    <recommendedName>
        <fullName evidence="11">Glycerol kinase</fullName>
        <ecNumber evidence="11">2.7.1.30</ecNumber>
    </recommendedName>
    <alternativeName>
        <fullName evidence="11">ATP:glycerol 3-phosphotransferase</fullName>
    </alternativeName>
    <alternativeName>
        <fullName evidence="11">Glycerokinase</fullName>
        <shortName evidence="11">GK</shortName>
    </alternativeName>
</protein>
<feature type="binding site" evidence="11">
    <location>
        <position position="15"/>
    </location>
    <ligand>
        <name>ATP</name>
        <dbReference type="ChEBI" id="CHEBI:30616"/>
    </ligand>
</feature>
<proteinExistence type="inferred from homology"/>
<reference evidence="14 15" key="1">
    <citation type="submission" date="2016-11" db="EMBL/GenBank/DDBJ databases">
        <title>Description of two novel members of the family Erysipelotrichaceae: Ileibacterium lipovorans gen. nov., sp. nov. and Dubosiella newyorkensis, gen. nov., sp. nov.</title>
        <authorList>
            <person name="Cox L.M."/>
            <person name="Sohn J."/>
            <person name="Tyrrell K.L."/>
            <person name="Citron D.M."/>
            <person name="Lawson P.A."/>
            <person name="Patel N.B."/>
            <person name="Iizumi T."/>
            <person name="Perez-Perez G.I."/>
            <person name="Goldstein E.J."/>
            <person name="Blaser M.J."/>
        </authorList>
    </citation>
    <scope>NUCLEOTIDE SEQUENCE [LARGE SCALE GENOMIC DNA]</scope>
    <source>
        <strain evidence="14 15">NYU-BL-A4</strain>
    </source>
</reference>
<sequence length="504" mass="56289">MDKQYILAIDHGTTSTRAILFDHECNMVDIVQKEGKVEYPKSGWVEQDALAVWLDILYVIAGIINKSGIKPDQVAAIGISNQRETSVLWDKKTGLPIGKAIVWQSRQTSEICDRWKEEGLEEMVRQKTGLRIDPYFSASKIAWMLENIEGAREKAENGDLMFGTMDSWIVWNLSGEERHITDVSNASRTLLCNIETLEWDDELLEAFHIPKTILPEIVPTSFNYGTTAPYHFFGSRIPICSMVGDQQAALFGQLCLEKGMVKNTYGTGGFLLMNTGDKIVRSKNGLLSTVAWKIGDHVTYALEGSIFVSGSIMKWMRDELQLFDDVKVTSQMANNAKAQDDLFIVPAFVGLGAPYWDDKAKASIVGLTLGSNRNQIVKAGIESMAYQAKDVMDAMEKDSNLKISKLKVDGGATSNDYLLQFQANLCQCALERFKVTELTALGAAFLAGLAIGYWKLENLKIEIDQTFEPNKKKEEMDLHFENWHRAIASCQAFKPVQVEGNGHV</sequence>
<dbReference type="PANTHER" id="PTHR10196">
    <property type="entry name" value="SUGAR KINASE"/>
    <property type="match status" value="1"/>
</dbReference>
<keyword evidence="6 11" id="KW-0319">Glycerol metabolism</keyword>
<comment type="activity regulation">
    <text evidence="11">Activated by phosphorylation and inhibited by fructose 1,6-bisphosphate (FBP).</text>
</comment>
<keyword evidence="15" id="KW-1185">Reference proteome</keyword>
<comment type="pathway">
    <text evidence="1 11">Polyol metabolism; glycerol degradation via glycerol kinase pathway; sn-glycerol 3-phosphate from glycerol: step 1/1.</text>
</comment>
<feature type="binding site" evidence="11">
    <location>
        <position position="14"/>
    </location>
    <ligand>
        <name>ATP</name>
        <dbReference type="ChEBI" id="CHEBI:30616"/>
    </ligand>
</feature>
<evidence type="ECO:0000259" key="12">
    <source>
        <dbReference type="Pfam" id="PF00370"/>
    </source>
</evidence>
<dbReference type="NCBIfam" id="TIGR01311">
    <property type="entry name" value="glycerol_kin"/>
    <property type="match status" value="1"/>
</dbReference>
<evidence type="ECO:0000256" key="1">
    <source>
        <dbReference type="ARBA" id="ARBA00005190"/>
    </source>
</evidence>
<comment type="function">
    <text evidence="9 11">Key enzyme in the regulation of glycerol uptake and metabolism. Catalyzes the phosphorylation of glycerol to yield sn-glycerol 3-phosphate.</text>
</comment>
<comment type="similarity">
    <text evidence="2 11">Belongs to the FGGY kinase family.</text>
</comment>
<feature type="binding site" evidence="11">
    <location>
        <position position="83"/>
    </location>
    <ligand>
        <name>sn-glycerol 3-phosphate</name>
        <dbReference type="ChEBI" id="CHEBI:57597"/>
    </ligand>
</feature>
<name>A0A1U7NMJ2_9FIRM</name>
<dbReference type="GO" id="GO:0005829">
    <property type="term" value="C:cytosol"/>
    <property type="evidence" value="ECO:0007669"/>
    <property type="project" value="TreeGrafter"/>
</dbReference>
<dbReference type="PANTHER" id="PTHR10196:SF69">
    <property type="entry name" value="GLYCEROL KINASE"/>
    <property type="match status" value="1"/>
</dbReference>
<organism evidence="14 15">
    <name type="scientific">Dubosiella newyorkensis</name>
    <dbReference type="NCBI Taxonomy" id="1862672"/>
    <lineage>
        <taxon>Bacteria</taxon>
        <taxon>Bacillati</taxon>
        <taxon>Bacillota</taxon>
        <taxon>Erysipelotrichia</taxon>
        <taxon>Erysipelotrichales</taxon>
        <taxon>Erysipelotrichaceae</taxon>
        <taxon>Dubosiella</taxon>
    </lineage>
</organism>
<evidence type="ECO:0000256" key="6">
    <source>
        <dbReference type="ARBA" id="ARBA00022798"/>
    </source>
</evidence>
<feature type="binding site" evidence="11">
    <location>
        <position position="84"/>
    </location>
    <ligand>
        <name>sn-glycerol 3-phosphate</name>
        <dbReference type="ChEBI" id="CHEBI:57597"/>
    </ligand>
</feature>
<dbReference type="NCBIfam" id="NF000756">
    <property type="entry name" value="PRK00047.1"/>
    <property type="match status" value="1"/>
</dbReference>
<dbReference type="InterPro" id="IPR005999">
    <property type="entry name" value="Glycerol_kin"/>
</dbReference>
<dbReference type="CDD" id="cd07786">
    <property type="entry name" value="FGGY_EcGK_like"/>
    <property type="match status" value="1"/>
</dbReference>
<dbReference type="SUPFAM" id="SSF53067">
    <property type="entry name" value="Actin-like ATPase domain"/>
    <property type="match status" value="2"/>
</dbReference>
<evidence type="ECO:0000259" key="13">
    <source>
        <dbReference type="Pfam" id="PF02782"/>
    </source>
</evidence>
<dbReference type="FunFam" id="3.30.420.40:FF:000007">
    <property type="entry name" value="Glycerol kinase"/>
    <property type="match status" value="1"/>
</dbReference>
<dbReference type="AlphaFoldDB" id="A0A1U7NMJ2"/>
<feature type="binding site" evidence="11">
    <location>
        <position position="83"/>
    </location>
    <ligand>
        <name>glycerol</name>
        <dbReference type="ChEBI" id="CHEBI:17754"/>
    </ligand>
</feature>
<evidence type="ECO:0000256" key="5">
    <source>
        <dbReference type="ARBA" id="ARBA00022777"/>
    </source>
</evidence>
<comment type="catalytic activity">
    <reaction evidence="8 11">
        <text>glycerol + ATP = sn-glycerol 3-phosphate + ADP + H(+)</text>
        <dbReference type="Rhea" id="RHEA:21644"/>
        <dbReference type="ChEBI" id="CHEBI:15378"/>
        <dbReference type="ChEBI" id="CHEBI:17754"/>
        <dbReference type="ChEBI" id="CHEBI:30616"/>
        <dbReference type="ChEBI" id="CHEBI:57597"/>
        <dbReference type="ChEBI" id="CHEBI:456216"/>
        <dbReference type="EC" id="2.7.1.30"/>
    </reaction>
</comment>
<evidence type="ECO:0000256" key="4">
    <source>
        <dbReference type="ARBA" id="ARBA00022741"/>
    </source>
</evidence>
<dbReference type="HAMAP" id="MF_00186">
    <property type="entry name" value="Glycerol_kin"/>
    <property type="match status" value="1"/>
</dbReference>
<feature type="binding site" evidence="11">
    <location>
        <position position="411"/>
    </location>
    <ligand>
        <name>ATP</name>
        <dbReference type="ChEBI" id="CHEBI:30616"/>
    </ligand>
</feature>
<keyword evidence="4 11" id="KW-0547">Nucleotide-binding</keyword>
<dbReference type="InterPro" id="IPR000577">
    <property type="entry name" value="Carb_kinase_FGGY"/>
</dbReference>
<feature type="binding site" evidence="11">
    <location>
        <position position="13"/>
    </location>
    <ligand>
        <name>sn-glycerol 3-phosphate</name>
        <dbReference type="ChEBI" id="CHEBI:57597"/>
    </ligand>
</feature>
<feature type="binding site" evidence="11">
    <location>
        <position position="135"/>
    </location>
    <ligand>
        <name>sn-glycerol 3-phosphate</name>
        <dbReference type="ChEBI" id="CHEBI:57597"/>
    </ligand>
</feature>
<keyword evidence="5 11" id="KW-0418">Kinase</keyword>
<feature type="binding site" evidence="11">
    <location>
        <position position="13"/>
    </location>
    <ligand>
        <name>ATP</name>
        <dbReference type="ChEBI" id="CHEBI:30616"/>
    </ligand>
</feature>
<feature type="binding site" evidence="11">
    <location>
        <position position="17"/>
    </location>
    <ligand>
        <name>ADP</name>
        <dbReference type="ChEBI" id="CHEBI:456216"/>
    </ligand>
</feature>
<dbReference type="GO" id="GO:0019563">
    <property type="term" value="P:glycerol catabolic process"/>
    <property type="evidence" value="ECO:0007669"/>
    <property type="project" value="UniProtKB-UniRule"/>
</dbReference>
<dbReference type="OrthoDB" id="9805576at2"/>
<dbReference type="InterPro" id="IPR018485">
    <property type="entry name" value="FGGY_C"/>
</dbReference>
<dbReference type="EC" id="2.7.1.30" evidence="11"/>
<feature type="binding site" evidence="11">
    <location>
        <position position="310"/>
    </location>
    <ligand>
        <name>ATP</name>
        <dbReference type="ChEBI" id="CHEBI:30616"/>
    </ligand>
</feature>
<dbReference type="InterPro" id="IPR043129">
    <property type="entry name" value="ATPase_NBD"/>
</dbReference>
<evidence type="ECO:0000256" key="11">
    <source>
        <dbReference type="HAMAP-Rule" id="MF_00186"/>
    </source>
</evidence>
<dbReference type="RefSeq" id="WP_076341462.1">
    <property type="nucleotide sequence ID" value="NZ_CAJTMI010000013.1"/>
</dbReference>
<feature type="binding site" evidence="11">
    <location>
        <position position="245"/>
    </location>
    <ligand>
        <name>glycerol</name>
        <dbReference type="ChEBI" id="CHEBI:17754"/>
    </ligand>
</feature>
<feature type="binding site" evidence="11">
    <location>
        <position position="13"/>
    </location>
    <ligand>
        <name>ADP</name>
        <dbReference type="ChEBI" id="CHEBI:456216"/>
    </ligand>
</feature>
<feature type="binding site" evidence="11">
    <location>
        <position position="415"/>
    </location>
    <ligand>
        <name>ADP</name>
        <dbReference type="ChEBI" id="CHEBI:456216"/>
    </ligand>
</feature>
<evidence type="ECO:0000256" key="10">
    <source>
        <dbReference type="ARBA" id="ARBA00063665"/>
    </source>
</evidence>
<accession>A0A1U7NMJ2</accession>
<dbReference type="Pfam" id="PF00370">
    <property type="entry name" value="FGGY_N"/>
    <property type="match status" value="1"/>
</dbReference>
<dbReference type="InterPro" id="IPR018484">
    <property type="entry name" value="FGGY_N"/>
</dbReference>
<dbReference type="GeneID" id="78275593"/>
<comment type="caution">
    <text evidence="11">Lacks conserved residue(s) required for the propagation of feature annotation.</text>
</comment>
<dbReference type="PROSITE" id="PS00933">
    <property type="entry name" value="FGGY_KINASES_1"/>
    <property type="match status" value="1"/>
</dbReference>
<comment type="subunit">
    <text evidence="10 11">Homotetramer and homodimer (in equilibrium).</text>
</comment>
<evidence type="ECO:0000256" key="8">
    <source>
        <dbReference type="ARBA" id="ARBA00052101"/>
    </source>
</evidence>
<feature type="binding site" evidence="11">
    <location>
        <position position="135"/>
    </location>
    <ligand>
        <name>glycerol</name>
        <dbReference type="ChEBI" id="CHEBI:17754"/>
    </ligand>
</feature>
<gene>
    <name evidence="11" type="primary">glpK</name>
    <name evidence="14" type="ORF">BO225_06505</name>
</gene>
<feature type="domain" description="Carbohydrate kinase FGGY N-terminal" evidence="12">
    <location>
        <begin position="5"/>
        <end position="252"/>
    </location>
</feature>
<dbReference type="Pfam" id="PF02782">
    <property type="entry name" value="FGGY_C"/>
    <property type="match status" value="1"/>
</dbReference>
<feature type="binding site" evidence="11">
    <location>
        <position position="267"/>
    </location>
    <ligand>
        <name>ATP</name>
        <dbReference type="ChEBI" id="CHEBI:30616"/>
    </ligand>
</feature>
<dbReference type="GO" id="GO:0005524">
    <property type="term" value="F:ATP binding"/>
    <property type="evidence" value="ECO:0007669"/>
    <property type="project" value="UniProtKB-UniRule"/>
</dbReference>
<evidence type="ECO:0000256" key="3">
    <source>
        <dbReference type="ARBA" id="ARBA00022679"/>
    </source>
</evidence>
<dbReference type="InterPro" id="IPR018483">
    <property type="entry name" value="Carb_kinase_FGGY_CS"/>
</dbReference>
<evidence type="ECO:0000256" key="2">
    <source>
        <dbReference type="ARBA" id="ARBA00009156"/>
    </source>
</evidence>
<comment type="caution">
    <text evidence="14">The sequence shown here is derived from an EMBL/GenBank/DDBJ whole genome shotgun (WGS) entry which is preliminary data.</text>
</comment>
<evidence type="ECO:0000256" key="7">
    <source>
        <dbReference type="ARBA" id="ARBA00022840"/>
    </source>
</evidence>
<dbReference type="Gene3D" id="3.30.420.40">
    <property type="match status" value="2"/>
</dbReference>
<dbReference type="PIRSF" id="PIRSF000538">
    <property type="entry name" value="GlpK"/>
    <property type="match status" value="1"/>
</dbReference>
<keyword evidence="3 11" id="KW-0808">Transferase</keyword>
<feature type="binding site" evidence="11">
    <location>
        <position position="267"/>
    </location>
    <ligand>
        <name>ADP</name>
        <dbReference type="ChEBI" id="CHEBI:456216"/>
    </ligand>
</feature>